<organism evidence="1 2">
    <name type="scientific">Gottfriedia solisilvae</name>
    <dbReference type="NCBI Taxonomy" id="1516104"/>
    <lineage>
        <taxon>Bacteria</taxon>
        <taxon>Bacillati</taxon>
        <taxon>Bacillota</taxon>
        <taxon>Bacilli</taxon>
        <taxon>Bacillales</taxon>
        <taxon>Bacillaceae</taxon>
        <taxon>Gottfriedia</taxon>
    </lineage>
</organism>
<evidence type="ECO:0000313" key="2">
    <source>
        <dbReference type="Proteomes" id="UP000626244"/>
    </source>
</evidence>
<evidence type="ECO:0000313" key="1">
    <source>
        <dbReference type="EMBL" id="GGI12547.1"/>
    </source>
</evidence>
<protein>
    <submittedName>
        <fullName evidence="1">Uncharacterized protein</fullName>
    </submittedName>
</protein>
<reference evidence="2" key="1">
    <citation type="journal article" date="2019" name="Int. J. Syst. Evol. Microbiol.">
        <title>The Global Catalogue of Microorganisms (GCM) 10K type strain sequencing project: providing services to taxonomists for standard genome sequencing and annotation.</title>
        <authorList>
            <consortium name="The Broad Institute Genomics Platform"/>
            <consortium name="The Broad Institute Genome Sequencing Center for Infectious Disease"/>
            <person name="Wu L."/>
            <person name="Ma J."/>
        </authorList>
    </citation>
    <scope>NUCLEOTIDE SEQUENCE [LARGE SCALE GENOMIC DNA]</scope>
    <source>
        <strain evidence="2">CGMCC 1.14993</strain>
    </source>
</reference>
<comment type="caution">
    <text evidence="1">The sequence shown here is derived from an EMBL/GenBank/DDBJ whole genome shotgun (WGS) entry which is preliminary data.</text>
</comment>
<dbReference type="AlphaFoldDB" id="A0A8J3EWY1"/>
<name>A0A8J3EWY1_9BACI</name>
<dbReference type="OrthoDB" id="9809307at2"/>
<dbReference type="RefSeq" id="WP_142283027.1">
    <property type="nucleotide sequence ID" value="NZ_BMHB01000001.1"/>
</dbReference>
<accession>A0A8J3EWY1</accession>
<dbReference type="EMBL" id="BMHB01000001">
    <property type="protein sequence ID" value="GGI12547.1"/>
    <property type="molecule type" value="Genomic_DNA"/>
</dbReference>
<proteinExistence type="predicted"/>
<sequence>MRSIKVNKLCKFICDATSIDEGYVHPETLLEKVKIKGRGGTILQPGIDMIESAKDLGARLPFIPRGEVFRMK</sequence>
<gene>
    <name evidence="1" type="ORF">GCM10007380_13460</name>
</gene>
<dbReference type="Proteomes" id="UP000626244">
    <property type="component" value="Unassembled WGS sequence"/>
</dbReference>
<keyword evidence="2" id="KW-1185">Reference proteome</keyword>